<dbReference type="GO" id="GO:0004806">
    <property type="term" value="F:triacylglycerol lipase activity"/>
    <property type="evidence" value="ECO:0007669"/>
    <property type="project" value="TreeGrafter"/>
</dbReference>
<dbReference type="Pfam" id="PF07859">
    <property type="entry name" value="Abhydrolase_3"/>
    <property type="match status" value="1"/>
</dbReference>
<feature type="signal peptide" evidence="3">
    <location>
        <begin position="1"/>
        <end position="20"/>
    </location>
</feature>
<dbReference type="OrthoDB" id="9794445at2"/>
<keyword evidence="2 5" id="KW-0378">Hydrolase</keyword>
<dbReference type="HOGENOM" id="CLU_012494_13_1_4"/>
<comment type="similarity">
    <text evidence="1">Belongs to the 'GDXG' lipolytic enzyme family.</text>
</comment>
<dbReference type="GeneID" id="77134517"/>
<sequence>MMKISGCFLALLFGVTSSMAADTTRYYRYDEINGPLKSASSGLAGDGIRVLTSIPGVKGDDFLRKMKAFIDSESGWDAPKGYKLDQVAFSNFKAELLHKEGAHSRKAVLLLHGGAYLIQLSNMYRDMAIRYSKMTDNADVLMPDYRIAPKYVFPSALEDAFEAWNWLLAKGYKPKDILIVGDSAGGNLTLALTLKLRDMGKELPGAIVCMSPWTDMAGSGKSHMEKMTVDPLFGNTPEYLPPKDGVMPEVLPFILSYVGKTDLKNPYLSPAYAKYDKFPPMLIQVGTEEVLESDSELVYQSAVKAGVDATLTRYFGMFHVFQILGDVAPESREAWNEVNSFIAHKFLHAKQEVLKQLPAPSFVIRPGNESVRVLKKSENGVQ</sequence>
<dbReference type="InterPro" id="IPR050300">
    <property type="entry name" value="GDXG_lipolytic_enzyme"/>
</dbReference>
<dbReference type="Proteomes" id="UP000005089">
    <property type="component" value="Unassembled WGS sequence"/>
</dbReference>
<reference evidence="5 6" key="1">
    <citation type="submission" date="2009-02" db="EMBL/GenBank/DDBJ databases">
        <title>The Genome Sequence of Oxalobacter formigenes OXCC13.</title>
        <authorList>
            <consortium name="The Broad Institute Genome Sequencing Platform"/>
            <person name="Ward D."/>
            <person name="Young S.K."/>
            <person name="Kodira C.D."/>
            <person name="Zeng Q."/>
            <person name="Koehrsen M."/>
            <person name="Alvarado L."/>
            <person name="Berlin A."/>
            <person name="Borenstein D."/>
            <person name="Chen Z."/>
            <person name="Engels R."/>
            <person name="Freedman E."/>
            <person name="Gellesch M."/>
            <person name="Goldberg J."/>
            <person name="Griggs A."/>
            <person name="Gujja S."/>
            <person name="Heiman D."/>
            <person name="Hepburn T."/>
            <person name="Howarth C."/>
            <person name="Jen D."/>
            <person name="Larson L."/>
            <person name="Lewis B."/>
            <person name="Mehta T."/>
            <person name="Park D."/>
            <person name="Pearson M."/>
            <person name="Roberts A."/>
            <person name="Saif S."/>
            <person name="Shea T."/>
            <person name="Shenoy N."/>
            <person name="Sisk P."/>
            <person name="Stolte C."/>
            <person name="Sykes S."/>
            <person name="Walk T."/>
            <person name="White J."/>
            <person name="Yandava C."/>
            <person name="Allison M.J."/>
            <person name="Lander E."/>
            <person name="Nusbaum C."/>
            <person name="Galagan J."/>
            <person name="Birren B."/>
        </authorList>
    </citation>
    <scope>NUCLEOTIDE SEQUENCE [LARGE SCALE GENOMIC DNA]</scope>
    <source>
        <strain evidence="5 6">OXCC13</strain>
    </source>
</reference>
<dbReference type="Gene3D" id="3.40.50.1820">
    <property type="entry name" value="alpha/beta hydrolase"/>
    <property type="match status" value="1"/>
</dbReference>
<feature type="domain" description="Alpha/beta hydrolase fold-3" evidence="4">
    <location>
        <begin position="108"/>
        <end position="322"/>
    </location>
</feature>
<dbReference type="SUPFAM" id="SSF53474">
    <property type="entry name" value="alpha/beta-Hydrolases"/>
    <property type="match status" value="1"/>
</dbReference>
<evidence type="ECO:0000313" key="5">
    <source>
        <dbReference type="EMBL" id="EEO30462.1"/>
    </source>
</evidence>
<dbReference type="EMBL" id="GG658170">
    <property type="protein sequence ID" value="EEO30462.1"/>
    <property type="molecule type" value="Genomic_DNA"/>
</dbReference>
<dbReference type="eggNOG" id="COG0657">
    <property type="taxonomic scope" value="Bacteria"/>
</dbReference>
<evidence type="ECO:0000256" key="1">
    <source>
        <dbReference type="ARBA" id="ARBA00010515"/>
    </source>
</evidence>
<organism evidence="5 6">
    <name type="scientific">Oxalobacter formigenes OXCC13</name>
    <dbReference type="NCBI Taxonomy" id="556269"/>
    <lineage>
        <taxon>Bacteria</taxon>
        <taxon>Pseudomonadati</taxon>
        <taxon>Pseudomonadota</taxon>
        <taxon>Betaproteobacteria</taxon>
        <taxon>Burkholderiales</taxon>
        <taxon>Oxalobacteraceae</taxon>
        <taxon>Oxalobacter</taxon>
    </lineage>
</organism>
<proteinExistence type="inferred from homology"/>
<dbReference type="STRING" id="847.BRW83_0610"/>
<evidence type="ECO:0000256" key="3">
    <source>
        <dbReference type="SAM" id="SignalP"/>
    </source>
</evidence>
<dbReference type="AlphaFoldDB" id="C3XB86"/>
<evidence type="ECO:0000313" key="6">
    <source>
        <dbReference type="Proteomes" id="UP000005089"/>
    </source>
</evidence>
<dbReference type="InterPro" id="IPR013094">
    <property type="entry name" value="AB_hydrolase_3"/>
</dbReference>
<dbReference type="InterPro" id="IPR029058">
    <property type="entry name" value="AB_hydrolase_fold"/>
</dbReference>
<dbReference type="PANTHER" id="PTHR48081">
    <property type="entry name" value="AB HYDROLASE SUPERFAMILY PROTEIN C4A8.06C"/>
    <property type="match status" value="1"/>
</dbReference>
<protein>
    <submittedName>
        <fullName evidence="5">Hydrolase, alpha/beta domain protein</fullName>
    </submittedName>
</protein>
<dbReference type="RefSeq" id="WP_005881635.1">
    <property type="nucleotide sequence ID" value="NZ_CP019430.1"/>
</dbReference>
<evidence type="ECO:0000259" key="4">
    <source>
        <dbReference type="Pfam" id="PF07859"/>
    </source>
</evidence>
<feature type="chain" id="PRO_5030167027" evidence="3">
    <location>
        <begin position="21"/>
        <end position="382"/>
    </location>
</feature>
<name>C3XB86_OXAFO</name>
<dbReference type="PANTHER" id="PTHR48081:SF30">
    <property type="entry name" value="ACETYL-HYDROLASE LIPR-RELATED"/>
    <property type="match status" value="1"/>
</dbReference>
<keyword evidence="3" id="KW-0732">Signal</keyword>
<keyword evidence="6" id="KW-1185">Reference proteome</keyword>
<gene>
    <name evidence="5" type="ORF">OFBG_01490</name>
</gene>
<accession>C3XB86</accession>
<evidence type="ECO:0000256" key="2">
    <source>
        <dbReference type="ARBA" id="ARBA00022801"/>
    </source>
</evidence>